<dbReference type="Pfam" id="PF06458">
    <property type="entry name" value="MucBP"/>
    <property type="match status" value="3"/>
</dbReference>
<dbReference type="AlphaFoldDB" id="A0A829RBH4"/>
<proteinExistence type="predicted"/>
<sequence length="655" mass="72050">MQKFITSLVIMVLLITGTSQFSSYQVHAAGGFQLTAEYVDQDTGGKIKADYTTEIAADETYQIPADVPGYELEATSAPLTGKLTSDTIIQLMYKKQAEYHVTAHYLDADTGNKLHADYVTTGITGATYTIPAITVDGYKLESEPSLLTGTIADADKEITIYYKKQIQTHKLTAHYIDKDTGAKLHDDYTVELKEGESYSVPEYEIDQFVFQSVTDSPQGVMGKTDKEMTFRYIKDAAGKLSANLYTINKDSSVTGTAEGDIYQICLIVNRKFTPFMKVNGDFEYPAEKYITSPDQDVWVVAYDRHGKELDRVQVPVKLKSIITATTFTIDKDSYIQGTYKGVIRKVAIQIDGIKQKAISVSNGTYKYYAGNKITSQKQDIEVIGYGADGEELDRTKLSLAEDAGILQLQPFKIGSGSYIEGTATASITKAYVEVDGKKMTTVPVKNGKIHYYTSNLIQSKKQQVTVVGLNRYGKELDRKPLVLSETAGTITPDVYKMGDSYLTGHISGDVQKVTVQIDSQVYATISVTNGEFRYYIGNKINTTDQQVKLIGRDKLNRIITSAPVEIQAQSGTVETNAFTVGESYITGIATGDVKKVTVEVDGKSFTTIPASGEFRYYVKGLGISANSKVAVVGKNNHNQELARTEVTILENKKAL</sequence>
<evidence type="ECO:0000313" key="6">
    <source>
        <dbReference type="Proteomes" id="UP000019251"/>
    </source>
</evidence>
<feature type="domain" description="MucBP" evidence="3">
    <location>
        <begin position="101"/>
        <end position="163"/>
    </location>
</feature>
<feature type="domain" description="MucBP" evidence="3">
    <location>
        <begin position="171"/>
        <end position="232"/>
    </location>
</feature>
<feature type="domain" description="Bacterial Ig" evidence="4">
    <location>
        <begin position="322"/>
        <end position="400"/>
    </location>
</feature>
<evidence type="ECO:0000313" key="5">
    <source>
        <dbReference type="EMBL" id="EUJ30373.1"/>
    </source>
</evidence>
<evidence type="ECO:0000259" key="3">
    <source>
        <dbReference type="Pfam" id="PF06458"/>
    </source>
</evidence>
<name>A0A829RBH4_LISGR</name>
<gene>
    <name evidence="5" type="ORF">LMUR_00785</name>
</gene>
<evidence type="ECO:0000256" key="2">
    <source>
        <dbReference type="SAM" id="SignalP"/>
    </source>
</evidence>
<feature type="domain" description="Bacterial Ig" evidence="4">
    <location>
        <begin position="238"/>
        <end position="317"/>
    </location>
</feature>
<feature type="chain" id="PRO_5032556344" evidence="2">
    <location>
        <begin position="29"/>
        <end position="655"/>
    </location>
</feature>
<dbReference type="Pfam" id="PF20622">
    <property type="entry name" value="Big_15"/>
    <property type="match status" value="5"/>
</dbReference>
<protein>
    <submittedName>
        <fullName evidence="5">Uncharacterized protein</fullName>
    </submittedName>
</protein>
<feature type="domain" description="Bacterial Ig" evidence="4">
    <location>
        <begin position="488"/>
        <end position="567"/>
    </location>
</feature>
<feature type="domain" description="Bacterial Ig" evidence="4">
    <location>
        <begin position="571"/>
        <end position="648"/>
    </location>
</feature>
<dbReference type="Gene3D" id="3.10.20.320">
    <property type="entry name" value="Putative peptidoglycan bound protein (lpxtg motif)"/>
    <property type="match status" value="3"/>
</dbReference>
<keyword evidence="2" id="KW-0732">Signal</keyword>
<evidence type="ECO:0000256" key="1">
    <source>
        <dbReference type="ARBA" id="ARBA00022737"/>
    </source>
</evidence>
<dbReference type="EMBL" id="AODG01000003">
    <property type="protein sequence ID" value="EUJ30373.1"/>
    <property type="molecule type" value="Genomic_DNA"/>
</dbReference>
<feature type="domain" description="MucBP" evidence="3">
    <location>
        <begin position="34"/>
        <end position="87"/>
    </location>
</feature>
<keyword evidence="1" id="KW-0677">Repeat</keyword>
<organism evidence="5 6">
    <name type="scientific">Listeria grayi FSL F6-1183</name>
    <dbReference type="NCBI Taxonomy" id="1265827"/>
    <lineage>
        <taxon>Bacteria</taxon>
        <taxon>Bacillati</taxon>
        <taxon>Bacillota</taxon>
        <taxon>Bacilli</taxon>
        <taxon>Bacillales</taxon>
        <taxon>Listeriaceae</taxon>
        <taxon>Listeria</taxon>
    </lineage>
</organism>
<feature type="signal peptide" evidence="2">
    <location>
        <begin position="1"/>
        <end position="28"/>
    </location>
</feature>
<dbReference type="InterPro" id="IPR009459">
    <property type="entry name" value="MucBP_dom"/>
</dbReference>
<comment type="caution">
    <text evidence="5">The sequence shown here is derived from an EMBL/GenBank/DDBJ whole genome shotgun (WGS) entry which is preliminary data.</text>
</comment>
<dbReference type="Proteomes" id="UP000019251">
    <property type="component" value="Unassembled WGS sequence"/>
</dbReference>
<accession>A0A829RBH4</accession>
<feature type="domain" description="Bacterial Ig" evidence="4">
    <location>
        <begin position="409"/>
        <end position="483"/>
    </location>
</feature>
<evidence type="ECO:0000259" key="4">
    <source>
        <dbReference type="Pfam" id="PF20622"/>
    </source>
</evidence>
<dbReference type="RefSeq" id="WP_036103489.1">
    <property type="nucleotide sequence ID" value="NZ_AODG01000003.1"/>
</dbReference>
<dbReference type="InterPro" id="IPR046746">
    <property type="entry name" value="Big_15"/>
</dbReference>
<reference evidence="5 6" key="1">
    <citation type="submission" date="2012-12" db="EMBL/GenBank/DDBJ databases">
        <title>Novel taxa of Listeriaceae from agricultural environments in the United States.</title>
        <authorList>
            <person name="den Bakker H.C."/>
            <person name="Allred A."/>
            <person name="Warchocki S."/>
            <person name="Wright E.M."/>
            <person name="Burrell A."/>
            <person name="Nightingale K.K."/>
            <person name="Kephart D."/>
            <person name="Wiedmann M."/>
        </authorList>
    </citation>
    <scope>NUCLEOTIDE SEQUENCE [LARGE SCALE GENOMIC DNA]</scope>
    <source>
        <strain evidence="5 6">FSL F6-1183</strain>
    </source>
</reference>